<protein>
    <submittedName>
        <fullName evidence="2">Uncharacterized protein</fullName>
    </submittedName>
</protein>
<dbReference type="KEGG" id="ccot:CCAX7_50230"/>
<dbReference type="InterPro" id="IPR000983">
    <property type="entry name" value="Bac_GSPG_pilin"/>
</dbReference>
<keyword evidence="1" id="KW-0488">Methylation</keyword>
<dbReference type="NCBIfam" id="TIGR02532">
    <property type="entry name" value="IV_pilin_GFxxxE"/>
    <property type="match status" value="1"/>
</dbReference>
<dbReference type="GO" id="GO:0015628">
    <property type="term" value="P:protein secretion by the type II secretion system"/>
    <property type="evidence" value="ECO:0007669"/>
    <property type="project" value="InterPro"/>
</dbReference>
<evidence type="ECO:0000313" key="3">
    <source>
        <dbReference type="Proteomes" id="UP000287394"/>
    </source>
</evidence>
<dbReference type="PRINTS" id="PR00813">
    <property type="entry name" value="BCTERIALGSPG"/>
</dbReference>
<evidence type="ECO:0000313" key="2">
    <source>
        <dbReference type="EMBL" id="BDI32972.1"/>
    </source>
</evidence>
<evidence type="ECO:0000256" key="1">
    <source>
        <dbReference type="ARBA" id="ARBA00022481"/>
    </source>
</evidence>
<dbReference type="Proteomes" id="UP000287394">
    <property type="component" value="Chromosome"/>
</dbReference>
<dbReference type="EMBL" id="AP025739">
    <property type="protein sequence ID" value="BDI32972.1"/>
    <property type="molecule type" value="Genomic_DNA"/>
</dbReference>
<name>A0A402CPF5_9BACT</name>
<reference evidence="2 3" key="1">
    <citation type="journal article" date="2019" name="Int. J. Syst. Evol. Microbiol.">
        <title>Capsulimonas corticalis gen. nov., sp. nov., an aerobic capsulated bacterium, of a novel bacterial order, Capsulimonadales ord. nov., of the class Armatimonadia of the phylum Armatimonadetes.</title>
        <authorList>
            <person name="Li J."/>
            <person name="Kudo C."/>
            <person name="Tonouchi A."/>
        </authorList>
    </citation>
    <scope>NUCLEOTIDE SEQUENCE [LARGE SCALE GENOMIC DNA]</scope>
    <source>
        <strain evidence="2 3">AX-7</strain>
    </source>
</reference>
<organism evidence="2 3">
    <name type="scientific">Capsulimonas corticalis</name>
    <dbReference type="NCBI Taxonomy" id="2219043"/>
    <lineage>
        <taxon>Bacteria</taxon>
        <taxon>Bacillati</taxon>
        <taxon>Armatimonadota</taxon>
        <taxon>Armatimonadia</taxon>
        <taxon>Capsulimonadales</taxon>
        <taxon>Capsulimonadaceae</taxon>
        <taxon>Capsulimonas</taxon>
    </lineage>
</organism>
<dbReference type="SUPFAM" id="SSF54523">
    <property type="entry name" value="Pili subunits"/>
    <property type="match status" value="1"/>
</dbReference>
<dbReference type="Gene3D" id="3.30.700.10">
    <property type="entry name" value="Glycoprotein, Type 4 Pilin"/>
    <property type="match status" value="1"/>
</dbReference>
<sequence length="263" mass="27960">MKKSCRQTSQAFSLIELLVVIAIIALLAAIIFPVFNSAREKGRQATVISNLKAISKGIADYRLANRSAAPPVLFGYAVPAALTAANPTASGPPFAPMGSAYGIAKAAGLSNKYFPGLYPRYINDVSVFTDPNNTAAPDAVTQKTVNLIGTDGSLTPQSATFYTADAYDLNPKITGASATDDTNLIVRYQPAWVPLTGPGALSPGDYARQPIFPSPPGDTYITSSTYHVKNQNKVIVLFQSGNVKVLDASVFDDNGGNFWKLHR</sequence>
<dbReference type="RefSeq" id="WP_119319346.1">
    <property type="nucleotide sequence ID" value="NZ_AP025739.1"/>
</dbReference>
<dbReference type="InterPro" id="IPR045584">
    <property type="entry name" value="Pilin-like"/>
</dbReference>
<dbReference type="GO" id="GO:0015627">
    <property type="term" value="C:type II protein secretion system complex"/>
    <property type="evidence" value="ECO:0007669"/>
    <property type="project" value="InterPro"/>
</dbReference>
<proteinExistence type="predicted"/>
<gene>
    <name evidence="2" type="ORF">CCAX7_50230</name>
</gene>
<dbReference type="AlphaFoldDB" id="A0A402CPF5"/>
<keyword evidence="3" id="KW-1185">Reference proteome</keyword>
<dbReference type="Pfam" id="PF07963">
    <property type="entry name" value="N_methyl"/>
    <property type="match status" value="1"/>
</dbReference>
<dbReference type="InterPro" id="IPR012902">
    <property type="entry name" value="N_methyl_site"/>
</dbReference>
<dbReference type="PANTHER" id="PTHR30093">
    <property type="entry name" value="GENERAL SECRETION PATHWAY PROTEIN G"/>
    <property type="match status" value="1"/>
</dbReference>
<accession>A0A402CPF5</accession>